<dbReference type="PROSITE" id="PS51384">
    <property type="entry name" value="FAD_FR"/>
    <property type="match status" value="1"/>
</dbReference>
<dbReference type="SUPFAM" id="SSF63380">
    <property type="entry name" value="Riboflavin synthase domain-like"/>
    <property type="match status" value="1"/>
</dbReference>
<evidence type="ECO:0000313" key="3">
    <source>
        <dbReference type="Proteomes" id="UP000321484"/>
    </source>
</evidence>
<dbReference type="Gene3D" id="2.40.30.10">
    <property type="entry name" value="Translation factors"/>
    <property type="match status" value="1"/>
</dbReference>
<gene>
    <name evidence="2" type="ORF">AFE02nite_09340</name>
</gene>
<dbReference type="PANTHER" id="PTHR30157:SF0">
    <property type="entry name" value="NADPH-DEPENDENT FERRIC-CHELATE REDUCTASE"/>
    <property type="match status" value="1"/>
</dbReference>
<organism evidence="2 3">
    <name type="scientific">Actinotalea fermentans</name>
    <dbReference type="NCBI Taxonomy" id="43671"/>
    <lineage>
        <taxon>Bacteria</taxon>
        <taxon>Bacillati</taxon>
        <taxon>Actinomycetota</taxon>
        <taxon>Actinomycetes</taxon>
        <taxon>Micrococcales</taxon>
        <taxon>Cellulomonadaceae</taxon>
        <taxon>Actinotalea</taxon>
    </lineage>
</organism>
<protein>
    <recommendedName>
        <fullName evidence="1">FAD-binding FR-type domain-containing protein</fullName>
    </recommendedName>
</protein>
<dbReference type="InterPro" id="IPR039374">
    <property type="entry name" value="SIP_fam"/>
</dbReference>
<dbReference type="RefSeq" id="WP_052114060.1">
    <property type="nucleotide sequence ID" value="NZ_BJYK01000001.1"/>
</dbReference>
<sequence>MLTSLGDGPAIRDVVRTDRAAYRPFRVTVTRTQRVCPSFLRVTLAGPDLDLFGRDGLDQRVKIVFPLPDGSLCDLDAPEVVEDGTWYERWRALPEARRNPFRTYTVRRVRHAARELDIDLVVHGGTGPAARWLEAVRPGDEVVVIGPDARSIHSHIGIDFRPGPARRLLLAGDETAAPAICAILEALPEDRAAQAFIEVPDPDDRFALDLPPTARVDWLPRSGAPVGARLVPAVTAWAQDAGDLLQAAAAPAPQPFADVDVDRELLWESPAAPPDEAFYAWLAGEAGVIKDLRRLLVRGHGVDRSRVAFMGYWRLGRAELS</sequence>
<comment type="caution">
    <text evidence="2">The sequence shown here is derived from an EMBL/GenBank/DDBJ whole genome shotgun (WGS) entry which is preliminary data.</text>
</comment>
<dbReference type="InterPro" id="IPR013113">
    <property type="entry name" value="SIP_FAD-bd"/>
</dbReference>
<dbReference type="AlphaFoldDB" id="A0A511YVI6"/>
<evidence type="ECO:0000313" key="2">
    <source>
        <dbReference type="EMBL" id="GEN79200.1"/>
    </source>
</evidence>
<dbReference type="InterPro" id="IPR017927">
    <property type="entry name" value="FAD-bd_FR_type"/>
</dbReference>
<dbReference type="EMBL" id="BJYK01000001">
    <property type="protein sequence ID" value="GEN79200.1"/>
    <property type="molecule type" value="Genomic_DNA"/>
</dbReference>
<evidence type="ECO:0000259" key="1">
    <source>
        <dbReference type="PROSITE" id="PS51384"/>
    </source>
</evidence>
<name>A0A511YVI6_9CELL</name>
<dbReference type="InterPro" id="IPR017938">
    <property type="entry name" value="Riboflavin_synthase-like_b-brl"/>
</dbReference>
<feature type="domain" description="FAD-binding FR-type" evidence="1">
    <location>
        <begin position="22"/>
        <end position="154"/>
    </location>
</feature>
<proteinExistence type="predicted"/>
<dbReference type="GO" id="GO:0016491">
    <property type="term" value="F:oxidoreductase activity"/>
    <property type="evidence" value="ECO:0007669"/>
    <property type="project" value="InterPro"/>
</dbReference>
<keyword evidence="3" id="KW-1185">Reference proteome</keyword>
<dbReference type="OrthoDB" id="3291337at2"/>
<dbReference type="PANTHER" id="PTHR30157">
    <property type="entry name" value="FERRIC REDUCTASE, NADPH-DEPENDENT"/>
    <property type="match status" value="1"/>
</dbReference>
<accession>A0A511YVI6</accession>
<reference evidence="2 3" key="1">
    <citation type="submission" date="2019-07" db="EMBL/GenBank/DDBJ databases">
        <title>Whole genome shotgun sequence of Actinotalea fermentans NBRC 105374.</title>
        <authorList>
            <person name="Hosoyama A."/>
            <person name="Uohara A."/>
            <person name="Ohji S."/>
            <person name="Ichikawa N."/>
        </authorList>
    </citation>
    <scope>NUCLEOTIDE SEQUENCE [LARGE SCALE GENOMIC DNA]</scope>
    <source>
        <strain evidence="2 3">NBRC 105374</strain>
    </source>
</reference>
<dbReference type="Gene3D" id="3.40.50.80">
    <property type="entry name" value="Nucleotide-binding domain of ferredoxin-NADP reductase (FNR) module"/>
    <property type="match status" value="1"/>
</dbReference>
<dbReference type="InterPro" id="IPR039261">
    <property type="entry name" value="FNR_nucleotide-bd"/>
</dbReference>
<dbReference type="CDD" id="cd06193">
    <property type="entry name" value="siderophore_interacting"/>
    <property type="match status" value="1"/>
</dbReference>
<dbReference type="Pfam" id="PF08021">
    <property type="entry name" value="FAD_binding_9"/>
    <property type="match status" value="1"/>
</dbReference>
<dbReference type="InterPro" id="IPR007037">
    <property type="entry name" value="SIP_rossman_dom"/>
</dbReference>
<dbReference type="Proteomes" id="UP000321484">
    <property type="component" value="Unassembled WGS sequence"/>
</dbReference>
<dbReference type="Pfam" id="PF04954">
    <property type="entry name" value="SIP"/>
    <property type="match status" value="1"/>
</dbReference>